<reference evidence="2 3" key="1">
    <citation type="submission" date="2021-07" db="EMBL/GenBank/DDBJ databases">
        <authorList>
            <person name="Kim M.K."/>
        </authorList>
    </citation>
    <scope>NUCLEOTIDE SEQUENCE [LARGE SCALE GENOMIC DNA]</scope>
    <source>
        <strain evidence="2 3">HLY7-15</strain>
    </source>
</reference>
<name>A0ABS6X7B3_9BACT</name>
<gene>
    <name evidence="2" type="ORF">KYK27_02385</name>
</gene>
<keyword evidence="3" id="KW-1185">Reference proteome</keyword>
<evidence type="ECO:0000256" key="1">
    <source>
        <dbReference type="SAM" id="MobiDB-lite"/>
    </source>
</evidence>
<dbReference type="EMBL" id="JAHWXQ010000001">
    <property type="protein sequence ID" value="MBW3363874.1"/>
    <property type="molecule type" value="Genomic_DNA"/>
</dbReference>
<sequence>MLLSSCGTKNGEGDDHATQNENIGNGSTENDMSGDTTTMGDTTTTM</sequence>
<proteinExistence type="predicted"/>
<accession>A0ABS6X7B3</accession>
<feature type="compositionally biased region" description="Polar residues" evidence="1">
    <location>
        <begin position="19"/>
        <end position="33"/>
    </location>
</feature>
<comment type="caution">
    <text evidence="2">The sequence shown here is derived from an EMBL/GenBank/DDBJ whole genome shotgun (WGS) entry which is preliminary data.</text>
</comment>
<dbReference type="Proteomes" id="UP000774935">
    <property type="component" value="Unassembled WGS sequence"/>
</dbReference>
<evidence type="ECO:0008006" key="4">
    <source>
        <dbReference type="Google" id="ProtNLM"/>
    </source>
</evidence>
<feature type="compositionally biased region" description="Low complexity" evidence="1">
    <location>
        <begin position="34"/>
        <end position="46"/>
    </location>
</feature>
<evidence type="ECO:0000313" key="2">
    <source>
        <dbReference type="EMBL" id="MBW3363874.1"/>
    </source>
</evidence>
<protein>
    <recommendedName>
        <fullName evidence="4">Entericidin</fullName>
    </recommendedName>
</protein>
<evidence type="ECO:0000313" key="3">
    <source>
        <dbReference type="Proteomes" id="UP000774935"/>
    </source>
</evidence>
<organism evidence="2 3">
    <name type="scientific">Pontibacter populi</name>
    <dbReference type="NCBI Taxonomy" id="890055"/>
    <lineage>
        <taxon>Bacteria</taxon>
        <taxon>Pseudomonadati</taxon>
        <taxon>Bacteroidota</taxon>
        <taxon>Cytophagia</taxon>
        <taxon>Cytophagales</taxon>
        <taxon>Hymenobacteraceae</taxon>
        <taxon>Pontibacter</taxon>
    </lineage>
</organism>
<feature type="region of interest" description="Disordered" evidence="1">
    <location>
        <begin position="1"/>
        <end position="46"/>
    </location>
</feature>